<comment type="caution">
    <text evidence="2">The sequence shown here is derived from an EMBL/GenBank/DDBJ whole genome shotgun (WGS) entry which is preliminary data.</text>
</comment>
<keyword evidence="1" id="KW-0472">Membrane</keyword>
<feature type="non-terminal residue" evidence="2">
    <location>
        <position position="66"/>
    </location>
</feature>
<gene>
    <name evidence="2" type="ORF">CUNI_LOCUS8007</name>
</gene>
<organism evidence="2 3">
    <name type="scientific">Candidula unifasciata</name>
    <dbReference type="NCBI Taxonomy" id="100452"/>
    <lineage>
        <taxon>Eukaryota</taxon>
        <taxon>Metazoa</taxon>
        <taxon>Spiralia</taxon>
        <taxon>Lophotrochozoa</taxon>
        <taxon>Mollusca</taxon>
        <taxon>Gastropoda</taxon>
        <taxon>Heterobranchia</taxon>
        <taxon>Euthyneura</taxon>
        <taxon>Panpulmonata</taxon>
        <taxon>Eupulmonata</taxon>
        <taxon>Stylommatophora</taxon>
        <taxon>Helicina</taxon>
        <taxon>Helicoidea</taxon>
        <taxon>Geomitridae</taxon>
        <taxon>Candidula</taxon>
    </lineage>
</organism>
<protein>
    <submittedName>
        <fullName evidence="2">Uncharacterized protein</fullName>
    </submittedName>
</protein>
<evidence type="ECO:0000313" key="2">
    <source>
        <dbReference type="EMBL" id="CAG5122449.1"/>
    </source>
</evidence>
<evidence type="ECO:0000256" key="1">
    <source>
        <dbReference type="SAM" id="Phobius"/>
    </source>
</evidence>
<keyword evidence="1" id="KW-0812">Transmembrane</keyword>
<dbReference type="EMBL" id="CAJHNH020001291">
    <property type="protein sequence ID" value="CAG5122449.1"/>
    <property type="molecule type" value="Genomic_DNA"/>
</dbReference>
<dbReference type="OrthoDB" id="6136786at2759"/>
<dbReference type="Proteomes" id="UP000678393">
    <property type="component" value="Unassembled WGS sequence"/>
</dbReference>
<reference evidence="2" key="1">
    <citation type="submission" date="2021-04" db="EMBL/GenBank/DDBJ databases">
        <authorList>
            <consortium name="Molecular Ecology Group"/>
        </authorList>
    </citation>
    <scope>NUCLEOTIDE SEQUENCE</scope>
</reference>
<sequence>MRPAVHASFLRNRGLHQKRRKRTHVFSPLRLVILVVSGVLLFIPGLVLTIVGLQNQGAVLDRLQEV</sequence>
<keyword evidence="3" id="KW-1185">Reference proteome</keyword>
<proteinExistence type="predicted"/>
<feature type="transmembrane region" description="Helical" evidence="1">
    <location>
        <begin position="29"/>
        <end position="53"/>
    </location>
</feature>
<keyword evidence="1" id="KW-1133">Transmembrane helix</keyword>
<accession>A0A8S3Z0D8</accession>
<name>A0A8S3Z0D8_9EUPU</name>
<evidence type="ECO:0000313" key="3">
    <source>
        <dbReference type="Proteomes" id="UP000678393"/>
    </source>
</evidence>
<dbReference type="AlphaFoldDB" id="A0A8S3Z0D8"/>